<evidence type="ECO:0000313" key="1">
    <source>
        <dbReference type="EMBL" id="UWZ53125.1"/>
    </source>
</evidence>
<dbReference type="OrthoDB" id="3210767at2"/>
<accession>A0A9Q9MFX9</accession>
<dbReference type="AlphaFoldDB" id="A0A9Q9MFX9"/>
<keyword evidence="2" id="KW-1185">Reference proteome</keyword>
<dbReference type="GO" id="GO:0033194">
    <property type="term" value="P:response to hydroperoxide"/>
    <property type="evidence" value="ECO:0007669"/>
    <property type="project" value="TreeGrafter"/>
</dbReference>
<reference evidence="1" key="1">
    <citation type="submission" date="2021-04" db="EMBL/GenBank/DDBJ databases">
        <title>Dactylosporangium aurantiacum NRRL B-8018 full assembly.</title>
        <authorList>
            <person name="Hartkoorn R.C."/>
            <person name="Beaudoing E."/>
            <person name="Hot D."/>
        </authorList>
    </citation>
    <scope>NUCLEOTIDE SEQUENCE</scope>
    <source>
        <strain evidence="1">NRRL B-8018</strain>
    </source>
</reference>
<dbReference type="Proteomes" id="UP001058003">
    <property type="component" value="Chromosome"/>
</dbReference>
<dbReference type="GO" id="GO:0005829">
    <property type="term" value="C:cytosol"/>
    <property type="evidence" value="ECO:0007669"/>
    <property type="project" value="TreeGrafter"/>
</dbReference>
<dbReference type="InterPro" id="IPR005583">
    <property type="entry name" value="YaaA"/>
</dbReference>
<evidence type="ECO:0000313" key="2">
    <source>
        <dbReference type="Proteomes" id="UP001058003"/>
    </source>
</evidence>
<name>A0A9Q9MFX9_9ACTN</name>
<dbReference type="EMBL" id="CP073767">
    <property type="protein sequence ID" value="UWZ53125.1"/>
    <property type="molecule type" value="Genomic_DNA"/>
</dbReference>
<gene>
    <name evidence="1" type="ORF">Daura_42155</name>
</gene>
<sequence>MLILLPPSEGKAAAPRRGAPLDLDRLCLPELTDARATVVDDLVKLAGDPPLALTTLGLTPGLAAEAARNADLRTAPAVPAAALYTGVLYDALGLATLTGPALARARRQLLIFSGLWGVLRPADRVPPYRCSIGVRLPTAGALTAHWRAALPPVLDALAGDTLVLDLRSSAYTPMWAPRNAVTVRVLHDGKVVSHFNKATKGRLVRALLTAGARPKTPAALAGAIRDAGYTVTARTPHELDVVVDTL</sequence>
<dbReference type="PANTHER" id="PTHR30283:SF4">
    <property type="entry name" value="PEROXIDE STRESS RESISTANCE PROTEIN YAAA"/>
    <property type="match status" value="1"/>
</dbReference>
<organism evidence="1 2">
    <name type="scientific">Dactylosporangium aurantiacum</name>
    <dbReference type="NCBI Taxonomy" id="35754"/>
    <lineage>
        <taxon>Bacteria</taxon>
        <taxon>Bacillati</taxon>
        <taxon>Actinomycetota</taxon>
        <taxon>Actinomycetes</taxon>
        <taxon>Micromonosporales</taxon>
        <taxon>Micromonosporaceae</taxon>
        <taxon>Dactylosporangium</taxon>
    </lineage>
</organism>
<dbReference type="PANTHER" id="PTHR30283">
    <property type="entry name" value="PEROXIDE STRESS RESPONSE PROTEIN YAAA"/>
    <property type="match status" value="1"/>
</dbReference>
<protein>
    <submittedName>
        <fullName evidence="1">Peroxide stress protein YaaA</fullName>
    </submittedName>
</protein>
<dbReference type="Pfam" id="PF03883">
    <property type="entry name" value="H2O2_YaaD"/>
    <property type="match status" value="1"/>
</dbReference>
<dbReference type="RefSeq" id="WP_033356657.1">
    <property type="nucleotide sequence ID" value="NZ_CP073767.1"/>
</dbReference>
<proteinExistence type="predicted"/>
<dbReference type="KEGG" id="daur:Daura_42155"/>